<dbReference type="InterPro" id="IPR030395">
    <property type="entry name" value="GP_PDE_dom"/>
</dbReference>
<dbReference type="GO" id="GO:0008081">
    <property type="term" value="F:phosphoric diester hydrolase activity"/>
    <property type="evidence" value="ECO:0007669"/>
    <property type="project" value="InterPro"/>
</dbReference>
<evidence type="ECO:0000259" key="1">
    <source>
        <dbReference type="PROSITE" id="PS51704"/>
    </source>
</evidence>
<dbReference type="SUPFAM" id="SSF51695">
    <property type="entry name" value="PLC-like phosphodiesterases"/>
    <property type="match status" value="1"/>
</dbReference>
<dbReference type="OrthoDB" id="384721at2"/>
<dbReference type="PANTHER" id="PTHR46211:SF1">
    <property type="entry name" value="GLYCEROPHOSPHODIESTER PHOSPHODIESTERASE, CYTOPLASMIC"/>
    <property type="match status" value="1"/>
</dbReference>
<dbReference type="Proteomes" id="UP000216943">
    <property type="component" value="Unassembled WGS sequence"/>
</dbReference>
<comment type="caution">
    <text evidence="2">The sequence shown here is derived from an EMBL/GenBank/DDBJ whole genome shotgun (WGS) entry which is preliminary data.</text>
</comment>
<evidence type="ECO:0000313" key="2">
    <source>
        <dbReference type="EMBL" id="PAK21228.1"/>
    </source>
</evidence>
<evidence type="ECO:0000313" key="3">
    <source>
        <dbReference type="Proteomes" id="UP000216943"/>
    </source>
</evidence>
<feature type="domain" description="GP-PDE" evidence="1">
    <location>
        <begin position="5"/>
        <end position="238"/>
    </location>
</feature>
<reference evidence="3" key="1">
    <citation type="submission" date="2017-08" db="EMBL/GenBank/DDBJ databases">
        <authorList>
            <person name="Alvarez-Ponce D."/>
            <person name="Weitzman C.L."/>
            <person name="Tillett R.L."/>
            <person name="Sandmeier F.C."/>
            <person name="Tracy C.R."/>
        </authorList>
    </citation>
    <scope>NUCLEOTIDE SEQUENCE [LARGE SCALE GENOMIC DNA]</scope>
    <source>
        <strain evidence="3">723</strain>
    </source>
</reference>
<dbReference type="GO" id="GO:0006629">
    <property type="term" value="P:lipid metabolic process"/>
    <property type="evidence" value="ECO:0007669"/>
    <property type="project" value="InterPro"/>
</dbReference>
<name>A0A269TJW0_9BACT</name>
<organism evidence="2 3">
    <name type="scientific">Mycoplasmopsis agassizii</name>
    <dbReference type="NCBI Taxonomy" id="33922"/>
    <lineage>
        <taxon>Bacteria</taxon>
        <taxon>Bacillati</taxon>
        <taxon>Mycoplasmatota</taxon>
        <taxon>Mycoplasmoidales</taxon>
        <taxon>Metamycoplasmataceae</taxon>
        <taxon>Mycoplasmopsis</taxon>
    </lineage>
</organism>
<dbReference type="EMBL" id="NQNY01000009">
    <property type="protein sequence ID" value="PAK21228.1"/>
    <property type="molecule type" value="Genomic_DNA"/>
</dbReference>
<dbReference type="PROSITE" id="PS51704">
    <property type="entry name" value="GP_PDE"/>
    <property type="match status" value="1"/>
</dbReference>
<dbReference type="Pfam" id="PF03009">
    <property type="entry name" value="GDPD"/>
    <property type="match status" value="1"/>
</dbReference>
<proteinExistence type="predicted"/>
<protein>
    <recommendedName>
        <fullName evidence="1">GP-PDE domain-containing protein</fullName>
    </recommendedName>
</protein>
<dbReference type="InterPro" id="IPR017946">
    <property type="entry name" value="PLC-like_Pdiesterase_TIM-brl"/>
</dbReference>
<dbReference type="RefSeq" id="WP_095334894.1">
    <property type="nucleotide sequence ID" value="NZ_NQNY01000009.1"/>
</dbReference>
<dbReference type="Gene3D" id="3.20.20.190">
    <property type="entry name" value="Phosphatidylinositol (PI) phosphodiesterase"/>
    <property type="match status" value="1"/>
</dbReference>
<dbReference type="AlphaFoldDB" id="A0A269TJW0"/>
<sequence length="238" mass="28645">MSREKLLLAHRGYSAVAPENTKLAFDLAYQFGFDGVELDVHLTKDQQLVIIHDETTTRTSLKEFTIKDATLKELRELDFGKFWKYDLPKQTILTLEEFLDLYIDKFKVINIEIKTDEYHYPGIELRMAYLLKKYSQEQIDKLIFSSFNFKSLELIYSFNDKLTLAFLWWKAKQFKDINPSQFSIIKYFNPWIDIYEKHQTYYDSFKKKYLFWTIKSEKNHDDFKANKKTFALISNYLF</sequence>
<dbReference type="PANTHER" id="PTHR46211">
    <property type="entry name" value="GLYCEROPHOSPHORYL DIESTER PHOSPHODIESTERASE"/>
    <property type="match status" value="1"/>
</dbReference>
<gene>
    <name evidence="2" type="ORF">CJJ23_03050</name>
</gene>
<accession>A0A269TJW0</accession>